<feature type="domain" description="GAF" evidence="12">
    <location>
        <begin position="167"/>
        <end position="306"/>
    </location>
</feature>
<keyword evidence="5" id="KW-0547">Nucleotide-binding</keyword>
<evidence type="ECO:0000256" key="3">
    <source>
        <dbReference type="ARBA" id="ARBA00022679"/>
    </source>
</evidence>
<dbReference type="Gene3D" id="3.30.565.10">
    <property type="entry name" value="Histidine kinase-like ATPase, C-terminal domain"/>
    <property type="match status" value="1"/>
</dbReference>
<keyword evidence="7" id="KW-0067">ATP-binding</keyword>
<dbReference type="Gene3D" id="1.10.1760.20">
    <property type="match status" value="1"/>
</dbReference>
<keyword evidence="10 11" id="KW-0472">Membrane</keyword>
<comment type="subcellular location">
    <subcellularLocation>
        <location evidence="1">Cell membrane</location>
        <topology evidence="1">Multi-pass membrane protein</topology>
    </subcellularLocation>
</comment>
<dbReference type="Pfam" id="PF06580">
    <property type="entry name" value="His_kinase"/>
    <property type="match status" value="1"/>
</dbReference>
<name>A0ABP9MR05_9GAMM</name>
<keyword evidence="8 11" id="KW-1133">Transmembrane helix</keyword>
<evidence type="ECO:0000313" key="14">
    <source>
        <dbReference type="Proteomes" id="UP001500631"/>
    </source>
</evidence>
<dbReference type="Proteomes" id="UP001500631">
    <property type="component" value="Unassembled WGS sequence"/>
</dbReference>
<sequence length="503" mass="55411">MGLHINDSIANIRAIGAVVAGLMGGPLVGFAVGLVGGIHRYTIGGMTVFSCSISTVCAGLVAGCVQAYLWRCGKIEKLLNPWTAATVTLVVELLQFINILLLSKPYDEALALVKNIAMPMLITNTIGSAMFMQMLVDRRSMCERYTSAFSERALKIAVSTEGILSHGFNQANSMKVAQVIYEELGLSAVAITDIQKILAFIGVGDDHHKVNTPIASKHTRQAIENKKVVYVDGNEIPYRCSIDHHCRLGSTLIIPLLGEDKNVIGTIKLYEVKNKLFSSINRTLGEGIASLLSSQILAGQYERNQQLLAQSEIKLLHAQVNPHFLFNAFNTLVAIIRKDSNEASQLVQHLSTFFRKNLKRSQELVTLADELEHINAYLYIEKARLMDRLSIQFNIEEHLLNALLPAFSLQPIIENAIKHGITQTLNGGQIIVSANLKNNHIILSVEDDAGLYHPTEHSDGLGMNLVNKRIKVRYGEQYGLSVIAQPEAFTKIMIDIPYITTKG</sequence>
<evidence type="ECO:0000256" key="10">
    <source>
        <dbReference type="ARBA" id="ARBA00023136"/>
    </source>
</evidence>
<reference evidence="14" key="1">
    <citation type="journal article" date="2019" name="Int. J. Syst. Evol. Microbiol.">
        <title>The Global Catalogue of Microorganisms (GCM) 10K type strain sequencing project: providing services to taxonomists for standard genome sequencing and annotation.</title>
        <authorList>
            <consortium name="The Broad Institute Genomics Platform"/>
            <consortium name="The Broad Institute Genome Sequencing Center for Infectious Disease"/>
            <person name="Wu L."/>
            <person name="Ma J."/>
        </authorList>
    </citation>
    <scope>NUCLEOTIDE SEQUENCE [LARGE SCALE GENOMIC DNA]</scope>
    <source>
        <strain evidence="14">JCM 18424</strain>
    </source>
</reference>
<dbReference type="PANTHER" id="PTHR34220">
    <property type="entry name" value="SENSOR HISTIDINE KINASE YPDA"/>
    <property type="match status" value="1"/>
</dbReference>
<evidence type="ECO:0000256" key="5">
    <source>
        <dbReference type="ARBA" id="ARBA00022741"/>
    </source>
</evidence>
<evidence type="ECO:0000256" key="11">
    <source>
        <dbReference type="SAM" id="Phobius"/>
    </source>
</evidence>
<organism evidence="13 14">
    <name type="scientific">Wohlfahrtiimonas larvae</name>
    <dbReference type="NCBI Taxonomy" id="1157986"/>
    <lineage>
        <taxon>Bacteria</taxon>
        <taxon>Pseudomonadati</taxon>
        <taxon>Pseudomonadota</taxon>
        <taxon>Gammaproteobacteria</taxon>
        <taxon>Cardiobacteriales</taxon>
        <taxon>Ignatzschineriaceae</taxon>
        <taxon>Wohlfahrtiimonas</taxon>
    </lineage>
</organism>
<evidence type="ECO:0000256" key="4">
    <source>
        <dbReference type="ARBA" id="ARBA00022692"/>
    </source>
</evidence>
<evidence type="ECO:0000256" key="6">
    <source>
        <dbReference type="ARBA" id="ARBA00022777"/>
    </source>
</evidence>
<protein>
    <submittedName>
        <fullName evidence="13">Two-component regulatory system sensor histidine kinase BtsS</fullName>
    </submittedName>
</protein>
<evidence type="ECO:0000259" key="12">
    <source>
        <dbReference type="SMART" id="SM00065"/>
    </source>
</evidence>
<dbReference type="InterPro" id="IPR050640">
    <property type="entry name" value="Bact_2-comp_sensor_kinase"/>
</dbReference>
<dbReference type="InterPro" id="IPR036890">
    <property type="entry name" value="HATPase_C_sf"/>
</dbReference>
<keyword evidence="3" id="KW-0808">Transferase</keyword>
<dbReference type="SMART" id="SM00065">
    <property type="entry name" value="GAF"/>
    <property type="match status" value="1"/>
</dbReference>
<feature type="transmembrane region" description="Helical" evidence="11">
    <location>
        <begin position="116"/>
        <end position="136"/>
    </location>
</feature>
<feature type="transmembrane region" description="Helical" evidence="11">
    <location>
        <begin position="12"/>
        <end position="35"/>
    </location>
</feature>
<proteinExistence type="predicted"/>
<keyword evidence="4 11" id="KW-0812">Transmembrane</keyword>
<dbReference type="InterPro" id="IPR011620">
    <property type="entry name" value="Sig_transdc_His_kinase_LytS_TM"/>
</dbReference>
<dbReference type="SUPFAM" id="SSF55781">
    <property type="entry name" value="GAF domain-like"/>
    <property type="match status" value="1"/>
</dbReference>
<keyword evidence="2" id="KW-1003">Cell membrane</keyword>
<feature type="transmembrane region" description="Helical" evidence="11">
    <location>
        <begin position="47"/>
        <end position="70"/>
    </location>
</feature>
<evidence type="ECO:0000256" key="9">
    <source>
        <dbReference type="ARBA" id="ARBA00023012"/>
    </source>
</evidence>
<evidence type="ECO:0000256" key="7">
    <source>
        <dbReference type="ARBA" id="ARBA00022840"/>
    </source>
</evidence>
<dbReference type="Pfam" id="PF07694">
    <property type="entry name" value="5TM-5TMR_LYT"/>
    <property type="match status" value="1"/>
</dbReference>
<evidence type="ECO:0000256" key="2">
    <source>
        <dbReference type="ARBA" id="ARBA00022475"/>
    </source>
</evidence>
<dbReference type="InterPro" id="IPR010559">
    <property type="entry name" value="Sig_transdc_His_kin_internal"/>
</dbReference>
<accession>A0ABP9MR05</accession>
<keyword evidence="14" id="KW-1185">Reference proteome</keyword>
<keyword evidence="6" id="KW-0418">Kinase</keyword>
<keyword evidence="9" id="KW-0902">Two-component regulatory system</keyword>
<evidence type="ECO:0000256" key="1">
    <source>
        <dbReference type="ARBA" id="ARBA00004651"/>
    </source>
</evidence>
<dbReference type="EMBL" id="BAABKE010000004">
    <property type="protein sequence ID" value="GAA5100029.1"/>
    <property type="molecule type" value="Genomic_DNA"/>
</dbReference>
<gene>
    <name evidence="13" type="primary">btsS</name>
    <name evidence="13" type="ORF">GCM10023338_14340</name>
</gene>
<comment type="caution">
    <text evidence="13">The sequence shown here is derived from an EMBL/GenBank/DDBJ whole genome shotgun (WGS) entry which is preliminary data.</text>
</comment>
<dbReference type="SUPFAM" id="SSF55874">
    <property type="entry name" value="ATPase domain of HSP90 chaperone/DNA topoisomerase II/histidine kinase"/>
    <property type="match status" value="1"/>
</dbReference>
<evidence type="ECO:0000313" key="13">
    <source>
        <dbReference type="EMBL" id="GAA5100029.1"/>
    </source>
</evidence>
<dbReference type="InterPro" id="IPR003018">
    <property type="entry name" value="GAF"/>
</dbReference>
<feature type="transmembrane region" description="Helical" evidence="11">
    <location>
        <begin position="82"/>
        <end position="101"/>
    </location>
</feature>
<evidence type="ECO:0000256" key="8">
    <source>
        <dbReference type="ARBA" id="ARBA00022989"/>
    </source>
</evidence>
<dbReference type="PANTHER" id="PTHR34220:SF10">
    <property type="entry name" value="SENSOR HISTIDINE KINASE BTSS"/>
    <property type="match status" value="1"/>
</dbReference>